<evidence type="ECO:0000313" key="1">
    <source>
        <dbReference type="EMBL" id="KAJ0041135.1"/>
    </source>
</evidence>
<gene>
    <name evidence="1" type="ORF">Pint_26869</name>
</gene>
<keyword evidence="2" id="KW-1185">Reference proteome</keyword>
<dbReference type="Proteomes" id="UP001163603">
    <property type="component" value="Chromosome 5"/>
</dbReference>
<comment type="caution">
    <text evidence="1">The sequence shown here is derived from an EMBL/GenBank/DDBJ whole genome shotgun (WGS) entry which is preliminary data.</text>
</comment>
<dbReference type="EMBL" id="CM047740">
    <property type="protein sequence ID" value="KAJ0041135.1"/>
    <property type="molecule type" value="Genomic_DNA"/>
</dbReference>
<evidence type="ECO:0000313" key="2">
    <source>
        <dbReference type="Proteomes" id="UP001163603"/>
    </source>
</evidence>
<protein>
    <submittedName>
        <fullName evidence="1">Uncharacterized protein</fullName>
    </submittedName>
</protein>
<reference evidence="2" key="1">
    <citation type="journal article" date="2023" name="G3 (Bethesda)">
        <title>Genome assembly and association tests identify interacting loci associated with vigor, precocity, and sex in interspecific pistachio rootstocks.</title>
        <authorList>
            <person name="Palmer W."/>
            <person name="Jacygrad E."/>
            <person name="Sagayaradj S."/>
            <person name="Cavanaugh K."/>
            <person name="Han R."/>
            <person name="Bertier L."/>
            <person name="Beede B."/>
            <person name="Kafkas S."/>
            <person name="Golino D."/>
            <person name="Preece J."/>
            <person name="Michelmore R."/>
        </authorList>
    </citation>
    <scope>NUCLEOTIDE SEQUENCE [LARGE SCALE GENOMIC DNA]</scope>
</reference>
<organism evidence="1 2">
    <name type="scientific">Pistacia integerrima</name>
    <dbReference type="NCBI Taxonomy" id="434235"/>
    <lineage>
        <taxon>Eukaryota</taxon>
        <taxon>Viridiplantae</taxon>
        <taxon>Streptophyta</taxon>
        <taxon>Embryophyta</taxon>
        <taxon>Tracheophyta</taxon>
        <taxon>Spermatophyta</taxon>
        <taxon>Magnoliopsida</taxon>
        <taxon>eudicotyledons</taxon>
        <taxon>Gunneridae</taxon>
        <taxon>Pentapetalae</taxon>
        <taxon>rosids</taxon>
        <taxon>malvids</taxon>
        <taxon>Sapindales</taxon>
        <taxon>Anacardiaceae</taxon>
        <taxon>Pistacia</taxon>
    </lineage>
</organism>
<accession>A0ACC0YSF9</accession>
<proteinExistence type="predicted"/>
<name>A0ACC0YSF9_9ROSI</name>
<sequence length="46" mass="5629">MFLLVYCLYFFPYVLASYFFLKFDLGIYDLWKKQSCCLYIPVKVIL</sequence>